<dbReference type="SUPFAM" id="SSF88713">
    <property type="entry name" value="Glycoside hydrolase/deacetylase"/>
    <property type="match status" value="1"/>
</dbReference>
<sequence>MKLIRKQTINERGNAFGRPGPCVPFGSTQQRSGSKSEQFSCPEDFGYYPHPSDCSQYFVCVFGDPLLESCTGGLMYSHDLRTCDWPRNVGCGVTAATSSKNENNAGISSGNVHSAGRQRTTTSWRQEIPEPQNDEIPDKNLYEEEDLGPAEEVESDRQQRVYRGQPPTLGQVARDRDGIIRHANALQTSSGIEKVKPIAVVSFGSHHQSLRGENNENQMPNETIHNTGGYALRYRPLTSDEVNSNNKYLSAVVISNKSPTKVNTSHEPYQIPTATNIHTLSSIPNKNLNRYNPTLIKLSSSGSRPSHNIVSKHRILTTTTQRNLLNVNPSSASSSLYSHYSDSSNSFSNPGHRYAYPIDDSPIATDFTIVSIAPKSQQSSASISSMRPTTMPLLQQHNYPQPQPSIMHHYAELNPFPHMPKPPPAVLHSFPVRHLGHYQNPYYYSHNYMNHYSSPIITPQFYPSPNNRFIHYSEPEPSIVTLSYPKPEQNPIEQMNIVASTLPPSESTTKLIETTISSQDSTINDNSTINHSEKPSNGSETNIQETKTKHKPHQLDSSEVDDDPDFNSNDETGEDEAEDTDQENEEFEKIYFEDDTDDTSETNTTNHSIPEIKFSAKKQTTTNKPKEILDNDELDGGYSFNEKEVSISNDKNKDKSEEEETPEEEHAEYEEIQEDEDEDNDTEEEEKDSGTELVSQNANEGLDEMDADEEAIKKGQDHLIKPAISYYNRYLTDHKENPFTNPDFHFQSYLSDLTKPQKLQKERIERLRQKAARIANHMDKMDTTGLSHKHIQKRSVKIQDIAERPQEAIHEREEAIILENEASNIAKSLNGTNKTNRKNILVRFIPLATKFSTEDRIEKENENFNNPNFNSTSIEKNENINNTIVKLSNNLKENNQNLILLHTLCYNQYFEDCYENFSSPNFKLSNESQFQKFNAQNIKSYDLLSTQIYSNSTEQLHKLSEPKQDFKNRRRKPFSRNMKNSVTLVEATTDQTLNTLKSPEISKTILIQRTSTRPLSTTAHSQKLETPHGATNASRIYSNSDLLPQNSDKMLKNENILNKNHPDFSQSAALVSDKYNSNSQKTSSLKLDYPLYLLELPEHLKYTFPDSNENIEKNETNSDLKMNYDILPNNKQNQTGNITIKALPYISPKDQIVHIRATSNKTFVTGNDWNIPNTLKMQNKSNKLILLKVTDTKAQDDLQHGKNNLSNIALLGTINKALEEHEETVKNVSDHLILPTMSQYNQYISDQYENSFSNPNIDHQSYPVYPIKFKSHHFDSISRGISETLPKREFSIHQQIRNFGKPNTTNNEQIAQHTSQKEDRIMHIGASANKTFKSSNSQHRAPSVKMQHSSARLVPLALLHAYKPANHSYLHKRLQIPTTKNFYDAPIDFSNTYFDPNKLNFFSKSNEYAHFQPPSSLSSSVKDHEDTSRPEEENEEDTTQDNNDKNEGKENGDQYYDDYAEEYTDDEHIEQPLSKPEIPSIPSRLKNIDDEVYGEKQHLKEEEKQQIDDGEIPHEETEREEHEDGYDNGELEKDYDEEDKQAEDGKEEEDSVQQKQGDTDDEEEEEEEYEEDDDRESDKYQDENSDYEEEKEPEIVHNANAETVSSSKKIKQPQLLHTSGPHHIDQVMTPHHRQNKYLQNPLPSLSTYLVPPKPLPPNSMPAKTNTHRLKSSTTYPPQLYSTPIFYTKPTLVFHRRPISEKDKKLNPTKNYTSQFQPRPQKTNGEEKFNPANLTPSYSLSSNLFSHNLSLTNPQSHNSLIYTSPTHNPPYRIEQRNKTITTISKGKSIDEDQNKNYAYYNLPNVNGISVQMASKSKRPLSSVPSYIVEDSQSSVPTTSKSIFNVTKTDPFYSVYDDNQEIYRNSEIDQFHKQRKQPTDFQIIQNSHRLQPHSSSSLNNPTIYSNQDYRQQSEIDDESQQSDKLISSKLFVDSYTGASVRPPINKSLFTNPFVPKITNIKPPVVELQPPYTDNTRSTLAQNSPDRYIYESVQSQELEYRTEDAHIGETSYSPKVTPYLPKFSSTPPTATTPKQIRGISFPKGSFILSTDNFPTRDHFRIIVEPVAKNSSTLPKTTVPTTSSLPTTIEFKVATNKLQLGDKFSNTFRSSNAPSSQTLTQPSLSTVASSTTSPTLAKATNTLASDTDAKLNTRRFYIPKTNPVERKLHFNYETTTNTNNLGESLQRTDSRATTKQQPQPPKLLDVRADHLRAPNSKPTSPSALPSVSSSGSSTEKLPPDNEVLYYDDDLGEQIDDYEDVETSQNVDSNYIDNKILDYSSSTSQKQPANPTPKITTTQTYGRPTPSHPSTNVDGPPKSLFSSPTASSTRNPYEFVKTRLKEAEISTKRSVGRLKEVTTADPCPQCNEKPFVRGRGRGSVTYSPGGNEFIDGATASSGRSRPTLKPSTSIVTKSEAVDIYKYAPKRPDNVYPTPQPDKAAAKCRKDICLLPDCNCGGKDIPGDLTPEETPQMVLLTFDDSVNELNRGLYVDLFEKGRVNPNGCPISATFYVSHEWTDYSMVQNLYAAGHEMASHSVSHSFGEQFSQRKWTKEIVGQREILSAYGGVRQEDIRGMRAPFLAVGGNKMFKMLYDANFTYDSSMPIYENRPPSWPYTMDYKLFHDCMIPPCPTRSYPGVWEIPMVMWQDLNGGRCSMGDACSNPPTADGVYKMLIKNFERHFSTNRAPFGLFYHSSWFTQPHHKEGFIAFLDTIVNMPEVWLVTNWQVIQWVRDPTPISRLNKFSPFNCDYPERPRRCNNAKVCNLWHKSGVRYLKTCQACPDVYPWTGKTGVRNSRIDIEEPPSTE</sequence>
<dbReference type="CDD" id="cd10975">
    <property type="entry name" value="CE4_CDA_like_2"/>
    <property type="match status" value="1"/>
</dbReference>
<feature type="compositionally biased region" description="Low complexity" evidence="1">
    <location>
        <begin position="2110"/>
        <end position="2122"/>
    </location>
</feature>
<feature type="region of interest" description="Disordered" evidence="1">
    <location>
        <begin position="1412"/>
        <end position="1453"/>
    </location>
</feature>
<gene>
    <name evidence="3" type="ORF">V9T40_014042</name>
</gene>
<dbReference type="PANTHER" id="PTHR45985:SF12">
    <property type="entry name" value="CHITIN DEACETYLASE-LIKE 5, ISOFORM B"/>
    <property type="match status" value="1"/>
</dbReference>
<comment type="caution">
    <text evidence="3">The sequence shown here is derived from an EMBL/GenBank/DDBJ whole genome shotgun (WGS) entry which is preliminary data.</text>
</comment>
<feature type="compositionally biased region" description="Acidic residues" evidence="1">
    <location>
        <begin position="143"/>
        <end position="154"/>
    </location>
</feature>
<feature type="compositionally biased region" description="Polar residues" evidence="1">
    <location>
        <begin position="1029"/>
        <end position="1045"/>
    </location>
</feature>
<feature type="compositionally biased region" description="Acidic residues" evidence="1">
    <location>
        <begin position="1523"/>
        <end position="1551"/>
    </location>
</feature>
<dbReference type="SMART" id="SM00494">
    <property type="entry name" value="ChtBD2"/>
    <property type="match status" value="1"/>
</dbReference>
<evidence type="ECO:0000313" key="3">
    <source>
        <dbReference type="EMBL" id="KAK7582597.1"/>
    </source>
</evidence>
<feature type="region of interest" description="Disordered" evidence="1">
    <location>
        <begin position="2105"/>
        <end position="2130"/>
    </location>
</feature>
<feature type="compositionally biased region" description="Polar residues" evidence="1">
    <location>
        <begin position="1707"/>
        <end position="1722"/>
    </location>
</feature>
<feature type="compositionally biased region" description="Polar residues" evidence="1">
    <location>
        <begin position="1012"/>
        <end position="1021"/>
    </location>
</feature>
<dbReference type="InterPro" id="IPR002509">
    <property type="entry name" value="NODB_dom"/>
</dbReference>
<protein>
    <recommendedName>
        <fullName evidence="2">Chitin-binding type-2 domain-containing protein</fullName>
    </recommendedName>
</protein>
<dbReference type="InterPro" id="IPR011330">
    <property type="entry name" value="Glyco_hydro/deAcase_b/a-brl"/>
</dbReference>
<dbReference type="InterPro" id="IPR052740">
    <property type="entry name" value="CE4"/>
</dbReference>
<feature type="compositionally biased region" description="Polar residues" evidence="1">
    <location>
        <begin position="515"/>
        <end position="545"/>
    </location>
</feature>
<feature type="region of interest" description="Disordered" evidence="1">
    <location>
        <begin position="515"/>
        <end position="696"/>
    </location>
</feature>
<dbReference type="InterPro" id="IPR036508">
    <property type="entry name" value="Chitin-bd_dom_sf"/>
</dbReference>
<evidence type="ECO:0000259" key="2">
    <source>
        <dbReference type="PROSITE" id="PS50940"/>
    </source>
</evidence>
<dbReference type="Proteomes" id="UP001367676">
    <property type="component" value="Unassembled WGS sequence"/>
</dbReference>
<feature type="compositionally biased region" description="Acidic residues" evidence="1">
    <location>
        <begin position="1583"/>
        <end position="1592"/>
    </location>
</feature>
<proteinExistence type="predicted"/>
<feature type="compositionally biased region" description="Basic and acidic residues" evidence="1">
    <location>
        <begin position="1486"/>
        <end position="1522"/>
    </location>
</feature>
<dbReference type="PROSITE" id="PS50940">
    <property type="entry name" value="CHIT_BIND_II"/>
    <property type="match status" value="1"/>
</dbReference>
<dbReference type="PANTHER" id="PTHR45985">
    <property type="match status" value="1"/>
</dbReference>
<feature type="region of interest" description="Disordered" evidence="1">
    <location>
        <begin position="2276"/>
        <end position="2328"/>
    </location>
</feature>
<feature type="domain" description="Chitin-binding type-2" evidence="2">
    <location>
        <begin position="38"/>
        <end position="93"/>
    </location>
</feature>
<dbReference type="FunFam" id="3.20.20.370:FF:000003">
    <property type="entry name" value="CLUMA_CG003232, isoform B"/>
    <property type="match status" value="1"/>
</dbReference>
<evidence type="ECO:0000313" key="4">
    <source>
        <dbReference type="Proteomes" id="UP001367676"/>
    </source>
</evidence>
<feature type="compositionally biased region" description="Acidic residues" evidence="1">
    <location>
        <begin position="1559"/>
        <end position="1575"/>
    </location>
</feature>
<dbReference type="Gene3D" id="2.170.140.10">
    <property type="entry name" value="Chitin binding domain"/>
    <property type="match status" value="1"/>
</dbReference>
<feature type="region of interest" description="Disordered" evidence="1">
    <location>
        <begin position="97"/>
        <end position="171"/>
    </location>
</feature>
<feature type="compositionally biased region" description="Polar residues" evidence="1">
    <location>
        <begin position="2315"/>
        <end position="2326"/>
    </location>
</feature>
<dbReference type="Gene3D" id="3.20.20.370">
    <property type="entry name" value="Glycoside hydrolase/deacetylase"/>
    <property type="match status" value="1"/>
</dbReference>
<dbReference type="GO" id="GO:0016810">
    <property type="term" value="F:hydrolase activity, acting on carbon-nitrogen (but not peptide) bonds"/>
    <property type="evidence" value="ECO:0007669"/>
    <property type="project" value="InterPro"/>
</dbReference>
<feature type="region of interest" description="Disordered" evidence="1">
    <location>
        <begin position="1702"/>
        <end position="1728"/>
    </location>
</feature>
<feature type="compositionally biased region" description="Basic and acidic residues" evidence="1">
    <location>
        <begin position="641"/>
        <end position="656"/>
    </location>
</feature>
<accession>A0AAN9Y1V0</accession>
<feature type="compositionally biased region" description="Low complexity" evidence="1">
    <location>
        <begin position="2214"/>
        <end position="2229"/>
    </location>
</feature>
<dbReference type="GO" id="GO:0008061">
    <property type="term" value="F:chitin binding"/>
    <property type="evidence" value="ECO:0007669"/>
    <property type="project" value="InterPro"/>
</dbReference>
<dbReference type="GO" id="GO:0005576">
    <property type="term" value="C:extracellular region"/>
    <property type="evidence" value="ECO:0007669"/>
    <property type="project" value="InterPro"/>
</dbReference>
<feature type="compositionally biased region" description="Acidic residues" evidence="1">
    <location>
        <begin position="657"/>
        <end position="687"/>
    </location>
</feature>
<feature type="region of interest" description="Disordered" evidence="1">
    <location>
        <begin position="2164"/>
        <end position="2239"/>
    </location>
</feature>
<dbReference type="Pfam" id="PF01522">
    <property type="entry name" value="Polysacc_deac_1"/>
    <property type="match status" value="1"/>
</dbReference>
<feature type="compositionally biased region" description="Polar residues" evidence="1">
    <location>
        <begin position="2276"/>
        <end position="2308"/>
    </location>
</feature>
<feature type="region of interest" description="Disordered" evidence="1">
    <location>
        <begin position="2363"/>
        <end position="2382"/>
    </location>
</feature>
<dbReference type="InterPro" id="IPR002557">
    <property type="entry name" value="Chitin-bd_dom"/>
</dbReference>
<dbReference type="EMBL" id="JBBCAQ010000033">
    <property type="protein sequence ID" value="KAK7582597.1"/>
    <property type="molecule type" value="Genomic_DNA"/>
</dbReference>
<feature type="compositionally biased region" description="Basic and acidic residues" evidence="1">
    <location>
        <begin position="1442"/>
        <end position="1452"/>
    </location>
</feature>
<dbReference type="Pfam" id="PF01607">
    <property type="entry name" value="CBM_14"/>
    <property type="match status" value="1"/>
</dbReference>
<feature type="compositionally biased region" description="Polar residues" evidence="1">
    <location>
        <begin position="97"/>
        <end position="125"/>
    </location>
</feature>
<name>A0AAN9Y1V0_9HEMI</name>
<dbReference type="SUPFAM" id="SSF57625">
    <property type="entry name" value="Invertebrate chitin-binding proteins"/>
    <property type="match status" value="1"/>
</dbReference>
<dbReference type="GO" id="GO:0005975">
    <property type="term" value="P:carbohydrate metabolic process"/>
    <property type="evidence" value="ECO:0007669"/>
    <property type="project" value="InterPro"/>
</dbReference>
<reference evidence="3 4" key="1">
    <citation type="submission" date="2024-03" db="EMBL/GenBank/DDBJ databases">
        <title>Adaptation during the transition from Ophiocordyceps entomopathogen to insect associate is accompanied by gene loss and intensified selection.</title>
        <authorList>
            <person name="Ward C.M."/>
            <person name="Onetto C.A."/>
            <person name="Borneman A.R."/>
        </authorList>
    </citation>
    <scope>NUCLEOTIDE SEQUENCE [LARGE SCALE GENOMIC DNA]</scope>
    <source>
        <strain evidence="3">AWRI1</strain>
        <tissue evidence="3">Single Adult Female</tissue>
    </source>
</reference>
<feature type="compositionally biased region" description="Polar residues" evidence="1">
    <location>
        <begin position="2168"/>
        <end position="2181"/>
    </location>
</feature>
<keyword evidence="4" id="KW-1185">Reference proteome</keyword>
<feature type="compositionally biased region" description="Acidic residues" evidence="1">
    <location>
        <begin position="571"/>
        <end position="586"/>
    </location>
</feature>
<feature type="region of interest" description="Disordered" evidence="1">
    <location>
        <begin position="1012"/>
        <end position="1045"/>
    </location>
</feature>
<feature type="region of interest" description="Disordered" evidence="1">
    <location>
        <begin position="1467"/>
        <end position="1613"/>
    </location>
</feature>
<organism evidence="3 4">
    <name type="scientific">Parthenolecanium corni</name>
    <dbReference type="NCBI Taxonomy" id="536013"/>
    <lineage>
        <taxon>Eukaryota</taxon>
        <taxon>Metazoa</taxon>
        <taxon>Ecdysozoa</taxon>
        <taxon>Arthropoda</taxon>
        <taxon>Hexapoda</taxon>
        <taxon>Insecta</taxon>
        <taxon>Pterygota</taxon>
        <taxon>Neoptera</taxon>
        <taxon>Paraneoptera</taxon>
        <taxon>Hemiptera</taxon>
        <taxon>Sternorrhyncha</taxon>
        <taxon>Coccoidea</taxon>
        <taxon>Coccidae</taxon>
        <taxon>Parthenolecanium</taxon>
    </lineage>
</organism>
<feature type="compositionally biased region" description="Basic and acidic residues" evidence="1">
    <location>
        <begin position="1421"/>
        <end position="1431"/>
    </location>
</feature>
<evidence type="ECO:0000256" key="1">
    <source>
        <dbReference type="SAM" id="MobiDB-lite"/>
    </source>
</evidence>